<accession>A0A1M7YBS7</accession>
<evidence type="ECO:0000313" key="2">
    <source>
        <dbReference type="Proteomes" id="UP000184603"/>
    </source>
</evidence>
<gene>
    <name evidence="1" type="ORF">SAMN02745220_03247</name>
</gene>
<dbReference type="Pfam" id="PF11300">
    <property type="entry name" value="DUF3102"/>
    <property type="match status" value="1"/>
</dbReference>
<organism evidence="1 2">
    <name type="scientific">Desulfopila aestuarii DSM 18488</name>
    <dbReference type="NCBI Taxonomy" id="1121416"/>
    <lineage>
        <taxon>Bacteria</taxon>
        <taxon>Pseudomonadati</taxon>
        <taxon>Thermodesulfobacteriota</taxon>
        <taxon>Desulfobulbia</taxon>
        <taxon>Desulfobulbales</taxon>
        <taxon>Desulfocapsaceae</taxon>
        <taxon>Desulfopila</taxon>
    </lineage>
</organism>
<name>A0A1M7YBS7_9BACT</name>
<dbReference type="OrthoDB" id="1690026at2"/>
<protein>
    <submittedName>
        <fullName evidence="1">Uncharacterized protein</fullName>
    </submittedName>
</protein>
<dbReference type="InterPro" id="IPR021451">
    <property type="entry name" value="DUF3102"/>
</dbReference>
<dbReference type="STRING" id="1121416.SAMN02745220_03247"/>
<dbReference type="AlphaFoldDB" id="A0A1M7YBS7"/>
<reference evidence="1 2" key="1">
    <citation type="submission" date="2016-12" db="EMBL/GenBank/DDBJ databases">
        <authorList>
            <person name="Song W.-J."/>
            <person name="Kurnit D.M."/>
        </authorList>
    </citation>
    <scope>NUCLEOTIDE SEQUENCE [LARGE SCALE GENOMIC DNA]</scope>
    <source>
        <strain evidence="1 2">DSM 18488</strain>
    </source>
</reference>
<dbReference type="RefSeq" id="WP_073614720.1">
    <property type="nucleotide sequence ID" value="NZ_FRFE01000017.1"/>
</dbReference>
<proteinExistence type="predicted"/>
<sequence>MTYSKINSGLQNTESKRQELEFVRKVMWGKDTISLEQLPAYLEHLMYEIRLLDQASCDNMRKTGELLQSARDQLKHGEFSRWVTDNLPFSHRTANNMMVYYRVTLDHPELMTLQKSVIYLLGTKAFTKTFLKQLAESGVGCFDIKHKDVLALKLAIENGEVAPDSVILDDFFKRIRVADIATILKAEDERMVKSLERKRKEYEDFIARQVEIAGPTSENDFTRHGKFMITVLNDTIRKVRRGPEKAMHTLGSDQKSNAVPAATKPLRVDDTTTVDIVMPRLPLRNSIKVIRDLELAPEDILAGEEGLPDSVLATRYLETSLSDIKPDSWMEDGGEIEYAERFDISEYVQNDSLPCPNGENFCLEDLESHLRDILCPEDFIQKTQVEEIHG</sequence>
<dbReference type="EMBL" id="FRFE01000017">
    <property type="protein sequence ID" value="SHO50092.1"/>
    <property type="molecule type" value="Genomic_DNA"/>
</dbReference>
<dbReference type="Proteomes" id="UP000184603">
    <property type="component" value="Unassembled WGS sequence"/>
</dbReference>
<evidence type="ECO:0000313" key="1">
    <source>
        <dbReference type="EMBL" id="SHO50092.1"/>
    </source>
</evidence>
<keyword evidence="2" id="KW-1185">Reference proteome</keyword>